<organism evidence="11 12">
    <name type="scientific">Streptomyces cremeus</name>
    <dbReference type="NCBI Taxonomy" id="66881"/>
    <lineage>
        <taxon>Bacteria</taxon>
        <taxon>Bacillati</taxon>
        <taxon>Actinomycetota</taxon>
        <taxon>Actinomycetes</taxon>
        <taxon>Kitasatosporales</taxon>
        <taxon>Streptomycetaceae</taxon>
        <taxon>Streptomyces</taxon>
    </lineage>
</organism>
<dbReference type="InterPro" id="IPR049552">
    <property type="entry name" value="PKS_DH_N"/>
</dbReference>
<dbReference type="EMBL" id="JBHMCR010000008">
    <property type="protein sequence ID" value="MFB9521331.1"/>
    <property type="molecule type" value="Genomic_DNA"/>
</dbReference>
<comment type="cofactor">
    <cofactor evidence="1">
        <name>pantetheine 4'-phosphate</name>
        <dbReference type="ChEBI" id="CHEBI:47942"/>
    </cofactor>
</comment>
<dbReference type="InterPro" id="IPR036291">
    <property type="entry name" value="NAD(P)-bd_dom_sf"/>
</dbReference>
<comment type="caution">
    <text evidence="11">The sequence shown here is derived from an EMBL/GenBank/DDBJ whole genome shotgun (WGS) entry which is preliminary data.</text>
</comment>
<dbReference type="Pfam" id="PF08990">
    <property type="entry name" value="Docking"/>
    <property type="match status" value="1"/>
</dbReference>
<feature type="non-terminal residue" evidence="11">
    <location>
        <position position="1358"/>
    </location>
</feature>
<keyword evidence="12" id="KW-1185">Reference proteome</keyword>
<dbReference type="InterPro" id="IPR016039">
    <property type="entry name" value="Thiolase-like"/>
</dbReference>
<dbReference type="Gene3D" id="3.40.50.720">
    <property type="entry name" value="NAD(P)-binding Rossmann-like Domain"/>
    <property type="match status" value="1"/>
</dbReference>
<name>A0ABV5PDQ3_STRCM</name>
<dbReference type="SUPFAM" id="SSF52151">
    <property type="entry name" value="FabD/lysophospholipase-like"/>
    <property type="match status" value="1"/>
</dbReference>
<keyword evidence="4" id="KW-0597">Phosphoprotein</keyword>
<dbReference type="SMART" id="SM00825">
    <property type="entry name" value="PKS_KS"/>
    <property type="match status" value="1"/>
</dbReference>
<accession>A0ABV5PDQ3</accession>
<dbReference type="SUPFAM" id="SSF51735">
    <property type="entry name" value="NAD(P)-binding Rossmann-fold domains"/>
    <property type="match status" value="2"/>
</dbReference>
<dbReference type="InterPro" id="IPR015083">
    <property type="entry name" value="NorB/c/GfsB-D-like_docking"/>
</dbReference>
<feature type="compositionally biased region" description="Low complexity" evidence="9">
    <location>
        <begin position="473"/>
        <end position="485"/>
    </location>
</feature>
<dbReference type="SMART" id="SM00826">
    <property type="entry name" value="PKS_DH"/>
    <property type="match status" value="1"/>
</dbReference>
<dbReference type="InterPro" id="IPR013968">
    <property type="entry name" value="PKS_KR"/>
</dbReference>
<keyword evidence="3" id="KW-0596">Phosphopantetheine</keyword>
<dbReference type="PANTHER" id="PTHR43775:SF51">
    <property type="entry name" value="INACTIVE PHENOLPHTHIOCEROL SYNTHESIS POLYKETIDE SYNTHASE TYPE I PKS1-RELATED"/>
    <property type="match status" value="1"/>
</dbReference>
<evidence type="ECO:0000259" key="10">
    <source>
        <dbReference type="PROSITE" id="PS52004"/>
    </source>
</evidence>
<evidence type="ECO:0000256" key="9">
    <source>
        <dbReference type="SAM" id="MobiDB-lite"/>
    </source>
</evidence>
<dbReference type="InterPro" id="IPR014031">
    <property type="entry name" value="Ketoacyl_synth_C"/>
</dbReference>
<dbReference type="Gene3D" id="3.10.129.110">
    <property type="entry name" value="Polyketide synthase dehydratase"/>
    <property type="match status" value="2"/>
</dbReference>
<dbReference type="Pfam" id="PF22953">
    <property type="entry name" value="SpnB_Rossmann"/>
    <property type="match status" value="1"/>
</dbReference>
<protein>
    <submittedName>
        <fullName evidence="11">Type I polyketide synthase</fullName>
    </submittedName>
</protein>
<dbReference type="Pfam" id="PF00109">
    <property type="entry name" value="ketoacyl-synt"/>
    <property type="match status" value="1"/>
</dbReference>
<dbReference type="InterPro" id="IPR055123">
    <property type="entry name" value="SpnB-like_Rossmann"/>
</dbReference>
<dbReference type="InterPro" id="IPR020841">
    <property type="entry name" value="PKS_Beta-ketoAc_synthase_dom"/>
</dbReference>
<dbReference type="InterPro" id="IPR042104">
    <property type="entry name" value="PKS_dehydratase_sf"/>
</dbReference>
<keyword evidence="7" id="KW-0511">Multifunctional enzyme</keyword>
<dbReference type="Gene3D" id="3.40.366.10">
    <property type="entry name" value="Malonyl-Coenzyme A Acyl Carrier Protein, domain 2"/>
    <property type="match status" value="1"/>
</dbReference>
<dbReference type="InterPro" id="IPR020807">
    <property type="entry name" value="PKS_DH"/>
</dbReference>
<gene>
    <name evidence="11" type="ORF">ACFFTU_15375</name>
</gene>
<dbReference type="SUPFAM" id="SSF53901">
    <property type="entry name" value="Thiolase-like"/>
    <property type="match status" value="1"/>
</dbReference>
<evidence type="ECO:0000256" key="5">
    <source>
        <dbReference type="ARBA" id="ARBA00022679"/>
    </source>
</evidence>
<dbReference type="InterPro" id="IPR032821">
    <property type="entry name" value="PKS_assoc"/>
</dbReference>
<dbReference type="InterPro" id="IPR014030">
    <property type="entry name" value="Ketoacyl_synth_N"/>
</dbReference>
<dbReference type="SUPFAM" id="SSF55048">
    <property type="entry name" value="Probable ACP-binding domain of malonyl-CoA ACP transacylase"/>
    <property type="match status" value="1"/>
</dbReference>
<dbReference type="PANTHER" id="PTHR43775">
    <property type="entry name" value="FATTY ACID SYNTHASE"/>
    <property type="match status" value="1"/>
</dbReference>
<dbReference type="Pfam" id="PF00698">
    <property type="entry name" value="Acyl_transf_1"/>
    <property type="match status" value="1"/>
</dbReference>
<dbReference type="InterPro" id="IPR001227">
    <property type="entry name" value="Ac_transferase_dom_sf"/>
</dbReference>
<keyword evidence="5" id="KW-0808">Transferase</keyword>
<dbReference type="RefSeq" id="WP_380837127.1">
    <property type="nucleotide sequence ID" value="NZ_JBHMCR010000008.1"/>
</dbReference>
<dbReference type="Pfam" id="PF02801">
    <property type="entry name" value="Ketoacyl-synt_C"/>
    <property type="match status" value="1"/>
</dbReference>
<reference evidence="11 12" key="1">
    <citation type="submission" date="2024-09" db="EMBL/GenBank/DDBJ databases">
        <authorList>
            <person name="Sun Q."/>
            <person name="Mori K."/>
        </authorList>
    </citation>
    <scope>NUCLEOTIDE SEQUENCE [LARGE SCALE GENOMIC DNA]</scope>
    <source>
        <strain evidence="11 12">JCM 4362</strain>
    </source>
</reference>
<dbReference type="CDD" id="cd00833">
    <property type="entry name" value="PKS"/>
    <property type="match status" value="1"/>
</dbReference>
<dbReference type="PROSITE" id="PS00606">
    <property type="entry name" value="KS3_1"/>
    <property type="match status" value="1"/>
</dbReference>
<dbReference type="InterPro" id="IPR014043">
    <property type="entry name" value="Acyl_transferase_dom"/>
</dbReference>
<evidence type="ECO:0000313" key="12">
    <source>
        <dbReference type="Proteomes" id="UP001589718"/>
    </source>
</evidence>
<evidence type="ECO:0000256" key="6">
    <source>
        <dbReference type="ARBA" id="ARBA00023194"/>
    </source>
</evidence>
<evidence type="ECO:0000256" key="7">
    <source>
        <dbReference type="ARBA" id="ARBA00023268"/>
    </source>
</evidence>
<evidence type="ECO:0000256" key="3">
    <source>
        <dbReference type="ARBA" id="ARBA00022450"/>
    </source>
</evidence>
<dbReference type="Pfam" id="PF21089">
    <property type="entry name" value="PKS_DH_N"/>
    <property type="match status" value="1"/>
</dbReference>
<comment type="pathway">
    <text evidence="2">Antibiotic biosynthesis.</text>
</comment>
<keyword evidence="8" id="KW-0012">Acyltransferase</keyword>
<feature type="domain" description="Ketosynthase family 3 (KS3)" evidence="10">
    <location>
        <begin position="36"/>
        <end position="463"/>
    </location>
</feature>
<evidence type="ECO:0000256" key="4">
    <source>
        <dbReference type="ARBA" id="ARBA00022553"/>
    </source>
</evidence>
<dbReference type="InterPro" id="IPR050091">
    <property type="entry name" value="PKS_NRPS_Biosynth_Enz"/>
</dbReference>
<dbReference type="Pfam" id="PF16197">
    <property type="entry name" value="KAsynt_C_assoc"/>
    <property type="match status" value="1"/>
</dbReference>
<dbReference type="SMART" id="SM00827">
    <property type="entry name" value="PKS_AT"/>
    <property type="match status" value="1"/>
</dbReference>
<dbReference type="InterPro" id="IPR016035">
    <property type="entry name" value="Acyl_Trfase/lysoPLipase"/>
</dbReference>
<dbReference type="Gene3D" id="3.40.47.10">
    <property type="match status" value="1"/>
</dbReference>
<dbReference type="Proteomes" id="UP001589718">
    <property type="component" value="Unassembled WGS sequence"/>
</dbReference>
<dbReference type="InterPro" id="IPR018201">
    <property type="entry name" value="Ketoacyl_synth_AS"/>
</dbReference>
<sequence length="1358" mass="140207">MATPTPHDKVVEALRSSMKETERLRRQNQNLVAAATEPIAVVAMSCRYPGGVHSPEDLWDLVASGTDAMSDFPADRGWDLDALRGAGVDARGHSVSRGGGFLDDVAGFDADFFGISPREATSMDPQQRLLLETSWEAFERAGIDPSRLRGSRTGVFMGTNGQDYAYLLVRSLDDATGDIGTGIAASAVSGRLAYQLGLEGPAVTVDTACSSSLVALHWAVQSLRAGECSLALAGGVNIMSTPGSLMEFSRQGGLAGDGRCKAFADAADGTGWSEGVGVLALERLSDAVRNGRRVLGVVRGSAVNQDGASNGFTAPNGPSQQRVIRQALAAAGLSAADVDVVEGHGTGTPLGDPIEAQALLATYGRERGPEGVPLWLGSVKSNIGHTQAAAGVAGVIKMVMAMRAGVLPRTLHVDAPSRHVDWTTDGVRLLTEATEWPAGERPRRAGVSSFGISGTNAHVVLEEGPAQQPPAEPSAAPSTAPAATPWPVSGKSAAALDAQVERLSAVTGSALDVGFSLAASRADFAHRTVLVDGVESARGEAEERSLALLFSGQGSQRLGMGRELYARFPVFAAAFDAVCAEWDVPMREVVWGEDADALNRTQFAQAALFAVEVALFRLVESLGVRPDFVTGHSVGEIAAAHVAGVLSLADACAMVAARGRLMEALPEGGAMLAVEASESEVLPLLDDFVSLAAVNGPSAVVVSGAEAGVEAVRAHFEGAGRRTTGLRVSHAFHSSLMDPMLEEFRAVVSGLSFSAPEIPMAVDGVLVCDPEYWVRHVRETVRFADGVGALVAQGVDAFLELGPDGTLCALARLTVDAVDAGEVVTVPALRKGRGEEGALVDGLAKLYCAGVGVDWARWYDGTDARVVDLPTYAFQHERHWPALTPDTGDVTAAGLIAEAHPLLGAALPLAQSEGVVFTSRLSAQAQPWLAGRTTPSTTLLELALRVGDHVGCDQVQSLVHTLPLTVPVDGSVVAQVRVGEPDASGARTVAFFSRVDGPRVDGPPGDRLDNTVWTEHATGVLVPAADRPPVGVTGDEVECVLSGEVAREADRFGLHPALLAEVVREVVGEREWVPVSWRGVTLHAAGASVVRARIGRTAEDCVSLLLVDAAGEPVLSVAELQLGAPVELVSVPGRDGLLRVEWVPADVSGAVGASGSVELGESSLTVFPVEGGDSPEAVHAVCARVLAGVQEWLGGSGGSSSGGSRLAFVTRGAVSGADLAGAAVWGLVRAAESENPGRFLLVDVEGGGELPVGEVLAAGESQVLVRDGVVHVGRLARLGSSLGVVEAPWGSGTVLVTGGTGGLGREVARHLVAVHGVRSLLLVSRRGLDAPGAVELREELSAGGAAVSVVACDVADRG</sequence>
<proteinExistence type="predicted"/>
<dbReference type="InterPro" id="IPR016036">
    <property type="entry name" value="Malonyl_transacylase_ACP-bd"/>
</dbReference>
<evidence type="ECO:0000256" key="8">
    <source>
        <dbReference type="ARBA" id="ARBA00023315"/>
    </source>
</evidence>
<feature type="region of interest" description="Disordered" evidence="9">
    <location>
        <begin position="465"/>
        <end position="486"/>
    </location>
</feature>
<dbReference type="Pfam" id="PF08659">
    <property type="entry name" value="KR"/>
    <property type="match status" value="1"/>
</dbReference>
<evidence type="ECO:0000313" key="11">
    <source>
        <dbReference type="EMBL" id="MFB9521331.1"/>
    </source>
</evidence>
<dbReference type="Gene3D" id="3.30.70.3290">
    <property type="match status" value="1"/>
</dbReference>
<keyword evidence="6" id="KW-0045">Antibiotic biosynthesis</keyword>
<dbReference type="PROSITE" id="PS52004">
    <property type="entry name" value="KS3_2"/>
    <property type="match status" value="1"/>
</dbReference>
<evidence type="ECO:0000256" key="1">
    <source>
        <dbReference type="ARBA" id="ARBA00001957"/>
    </source>
</evidence>
<evidence type="ECO:0000256" key="2">
    <source>
        <dbReference type="ARBA" id="ARBA00004792"/>
    </source>
</evidence>